<keyword evidence="2" id="KW-0479">Metal-binding</keyword>
<name>A0A6L7FXY2_9RHOB</name>
<organism evidence="7 8">
    <name type="scientific">Pseudooceanicola albus</name>
    <dbReference type="NCBI Taxonomy" id="2692189"/>
    <lineage>
        <taxon>Bacteria</taxon>
        <taxon>Pseudomonadati</taxon>
        <taxon>Pseudomonadota</taxon>
        <taxon>Alphaproteobacteria</taxon>
        <taxon>Rhodobacterales</taxon>
        <taxon>Paracoccaceae</taxon>
        <taxon>Pseudooceanicola</taxon>
    </lineage>
</organism>
<feature type="region of interest" description="Disordered" evidence="5">
    <location>
        <begin position="146"/>
        <end position="169"/>
    </location>
</feature>
<dbReference type="GO" id="GO:0046872">
    <property type="term" value="F:metal ion binding"/>
    <property type="evidence" value="ECO:0007669"/>
    <property type="project" value="UniProtKB-KW"/>
</dbReference>
<gene>
    <name evidence="7" type="ORF">GR170_03735</name>
</gene>
<evidence type="ECO:0000256" key="2">
    <source>
        <dbReference type="ARBA" id="ARBA00022723"/>
    </source>
</evidence>
<dbReference type="InterPro" id="IPR000086">
    <property type="entry name" value="NUDIX_hydrolase_dom"/>
</dbReference>
<dbReference type="GO" id="GO:0005737">
    <property type="term" value="C:cytoplasm"/>
    <property type="evidence" value="ECO:0007669"/>
    <property type="project" value="TreeGrafter"/>
</dbReference>
<evidence type="ECO:0000256" key="4">
    <source>
        <dbReference type="ARBA" id="ARBA00022842"/>
    </source>
</evidence>
<evidence type="ECO:0000259" key="6">
    <source>
        <dbReference type="PROSITE" id="PS51462"/>
    </source>
</evidence>
<feature type="compositionally biased region" description="Polar residues" evidence="5">
    <location>
        <begin position="158"/>
        <end position="169"/>
    </location>
</feature>
<dbReference type="PANTHER" id="PTHR12629:SF0">
    <property type="entry name" value="DIPHOSPHOINOSITOL-POLYPHOSPHATE DIPHOSPHATASE"/>
    <property type="match status" value="1"/>
</dbReference>
<keyword evidence="8" id="KW-1185">Reference proteome</keyword>
<dbReference type="AlphaFoldDB" id="A0A6L7FXY2"/>
<comment type="cofactor">
    <cofactor evidence="1">
        <name>Mg(2+)</name>
        <dbReference type="ChEBI" id="CHEBI:18420"/>
    </cofactor>
</comment>
<evidence type="ECO:0000256" key="5">
    <source>
        <dbReference type="SAM" id="MobiDB-lite"/>
    </source>
</evidence>
<dbReference type="SUPFAM" id="SSF55811">
    <property type="entry name" value="Nudix"/>
    <property type="match status" value="1"/>
</dbReference>
<dbReference type="GO" id="GO:0016462">
    <property type="term" value="F:pyrophosphatase activity"/>
    <property type="evidence" value="ECO:0007669"/>
    <property type="project" value="InterPro"/>
</dbReference>
<dbReference type="EMBL" id="WUMU01000003">
    <property type="protein sequence ID" value="MXN16934.1"/>
    <property type="molecule type" value="Genomic_DNA"/>
</dbReference>
<dbReference type="CDD" id="cd04666">
    <property type="entry name" value="NUDIX_DIPP2_like_Nudt4"/>
    <property type="match status" value="1"/>
</dbReference>
<evidence type="ECO:0000313" key="8">
    <source>
        <dbReference type="Proteomes" id="UP000477911"/>
    </source>
</evidence>
<dbReference type="Pfam" id="PF00293">
    <property type="entry name" value="NUDIX"/>
    <property type="match status" value="1"/>
</dbReference>
<accession>A0A6L7FXY2</accession>
<evidence type="ECO:0000313" key="7">
    <source>
        <dbReference type="EMBL" id="MXN16934.1"/>
    </source>
</evidence>
<keyword evidence="3" id="KW-0378">Hydrolase</keyword>
<dbReference type="PROSITE" id="PS51462">
    <property type="entry name" value="NUDIX"/>
    <property type="match status" value="1"/>
</dbReference>
<comment type="caution">
    <text evidence="7">The sequence shown here is derived from an EMBL/GenBank/DDBJ whole genome shotgun (WGS) entry which is preliminary data.</text>
</comment>
<evidence type="ECO:0000256" key="1">
    <source>
        <dbReference type="ARBA" id="ARBA00001946"/>
    </source>
</evidence>
<dbReference type="PANTHER" id="PTHR12629">
    <property type="entry name" value="DIPHOSPHOINOSITOL POLYPHOSPHATE PHOSPHOHYDROLASE"/>
    <property type="match status" value="1"/>
</dbReference>
<reference evidence="7 8" key="1">
    <citation type="submission" date="2019-12" db="EMBL/GenBank/DDBJ databases">
        <authorList>
            <person name="Li M."/>
        </authorList>
    </citation>
    <scope>NUCLEOTIDE SEQUENCE [LARGE SCALE GENOMIC DNA]</scope>
    <source>
        <strain evidence="7 8">GBMRC 2024</strain>
    </source>
</reference>
<dbReference type="InterPro" id="IPR047198">
    <property type="entry name" value="DDP-like_NUDIX"/>
</dbReference>
<proteinExistence type="predicted"/>
<evidence type="ECO:0000256" key="3">
    <source>
        <dbReference type="ARBA" id="ARBA00022801"/>
    </source>
</evidence>
<protein>
    <submittedName>
        <fullName evidence="7">NUDIX domain-containing protein</fullName>
    </submittedName>
</protein>
<dbReference type="InterPro" id="IPR015797">
    <property type="entry name" value="NUDIX_hydrolase-like_dom_sf"/>
</dbReference>
<dbReference type="Proteomes" id="UP000477911">
    <property type="component" value="Unassembled WGS sequence"/>
</dbReference>
<sequence length="169" mass="19053">MTDFLAPLMRRPARYQVSALCYRFTADGTPEILLVTSRDTGRWILPKGWPKNGRSGGGTAIEEAWEEAGVKPAPRDPLKIGRYRYKKRLTGGLPVETVVDVYAIEVIRLFDEFPEMDERERHWKLPLDAAELVNEPDLKILLRNLPQLPSGPEAHSQAYPQDSTKPNGG</sequence>
<keyword evidence="4" id="KW-0460">Magnesium</keyword>
<dbReference type="Gene3D" id="3.90.79.10">
    <property type="entry name" value="Nucleoside Triphosphate Pyrophosphohydrolase"/>
    <property type="match status" value="1"/>
</dbReference>
<feature type="domain" description="Nudix hydrolase" evidence="6">
    <location>
        <begin position="14"/>
        <end position="146"/>
    </location>
</feature>